<gene>
    <name evidence="1" type="ORF">J2X31_001494</name>
</gene>
<dbReference type="Gene3D" id="1.10.30.50">
    <property type="match status" value="1"/>
</dbReference>
<evidence type="ECO:0008006" key="3">
    <source>
        <dbReference type="Google" id="ProtNLM"/>
    </source>
</evidence>
<accession>A0ABU1TNF6</accession>
<dbReference type="RefSeq" id="WP_310025640.1">
    <property type="nucleotide sequence ID" value="NZ_JAVDVI010000005.1"/>
</dbReference>
<proteinExistence type="predicted"/>
<name>A0ABU1TNF6_9FLAO</name>
<protein>
    <recommendedName>
        <fullName evidence="3">HNH nuclease domain-containing protein</fullName>
    </recommendedName>
</protein>
<evidence type="ECO:0000313" key="1">
    <source>
        <dbReference type="EMBL" id="MDR6967483.1"/>
    </source>
</evidence>
<organism evidence="1 2">
    <name type="scientific">Flavobacterium arsenatis</name>
    <dbReference type="NCBI Taxonomy" id="1484332"/>
    <lineage>
        <taxon>Bacteria</taxon>
        <taxon>Pseudomonadati</taxon>
        <taxon>Bacteroidota</taxon>
        <taxon>Flavobacteriia</taxon>
        <taxon>Flavobacteriales</taxon>
        <taxon>Flavobacteriaceae</taxon>
        <taxon>Flavobacterium</taxon>
    </lineage>
</organism>
<sequence length="325" mass="38853">MKKIKMLKISQYNNAFQFQSNLIYCWLFRKLKGGQAQKNGYNCGNINCKICTRKINQEKDLPSKLKTFLLKGDNIKIISSGNPVELIKLYDDFEKIKFNKNDKKKYRDFFIKGYERWFQPNYGKQFLDLLNIDTCIYCNRNYTINLVKDRARAELDHWFPKERFPLLALSFYNLVPSCHSCNHIKGSPNIDWKNALNDYIHPYNNKSNENFKFTFFYDDTLDILKVETNAKKGSNIERTINANKILEIYNSHSENELRDLYNLVYKYSDNYIKILIDDTFDEKLNLSKEEIYRVVFGIETIEENYHKRPFSKFKHDIIEELKNIK</sequence>
<reference evidence="1 2" key="1">
    <citation type="submission" date="2023-07" db="EMBL/GenBank/DDBJ databases">
        <title>Sorghum-associated microbial communities from plants grown in Nebraska, USA.</title>
        <authorList>
            <person name="Schachtman D."/>
        </authorList>
    </citation>
    <scope>NUCLEOTIDE SEQUENCE [LARGE SCALE GENOMIC DNA]</scope>
    <source>
        <strain evidence="1 2">3773</strain>
    </source>
</reference>
<dbReference type="Proteomes" id="UP001255185">
    <property type="component" value="Unassembled WGS sequence"/>
</dbReference>
<evidence type="ECO:0000313" key="2">
    <source>
        <dbReference type="Proteomes" id="UP001255185"/>
    </source>
</evidence>
<keyword evidence="2" id="KW-1185">Reference proteome</keyword>
<dbReference type="EMBL" id="JAVDVI010000005">
    <property type="protein sequence ID" value="MDR6967483.1"/>
    <property type="molecule type" value="Genomic_DNA"/>
</dbReference>
<comment type="caution">
    <text evidence="1">The sequence shown here is derived from an EMBL/GenBank/DDBJ whole genome shotgun (WGS) entry which is preliminary data.</text>
</comment>